<dbReference type="InterPro" id="IPR043128">
    <property type="entry name" value="Rev_trsase/Diguanyl_cyclase"/>
</dbReference>
<dbReference type="Pfam" id="PF00078">
    <property type="entry name" value="RVT_1"/>
    <property type="match status" value="1"/>
</dbReference>
<feature type="non-terminal residue" evidence="9">
    <location>
        <position position="1"/>
    </location>
</feature>
<feature type="region of interest" description="Disordered" evidence="7">
    <location>
        <begin position="84"/>
        <end position="243"/>
    </location>
</feature>
<feature type="compositionally biased region" description="Pro residues" evidence="7">
    <location>
        <begin position="841"/>
        <end position="851"/>
    </location>
</feature>
<dbReference type="GO" id="GO:0004523">
    <property type="term" value="F:RNA-DNA hybrid ribonuclease activity"/>
    <property type="evidence" value="ECO:0007669"/>
    <property type="project" value="UniProtKB-EC"/>
</dbReference>
<dbReference type="FunFam" id="3.30.500.40:FF:000001">
    <property type="entry name" value="Zinc finger, FYVE domain-containing 9a"/>
    <property type="match status" value="1"/>
</dbReference>
<dbReference type="FunFam" id="3.30.1360.220:FF:000001">
    <property type="entry name" value="Zinc finger, FYVE domain-containing 9a"/>
    <property type="match status" value="1"/>
</dbReference>
<dbReference type="Gene3D" id="3.30.500.40">
    <property type="match status" value="2"/>
</dbReference>
<feature type="compositionally biased region" description="Polar residues" evidence="7">
    <location>
        <begin position="448"/>
        <end position="460"/>
    </location>
</feature>
<sequence>SGRPDEAEAAEIRAGSHCTRQSGASSPMENYFQAEAFNLDKVLDEFEQNEDETDTPTLTDAKWTQILAPPAHLLSLNPALTHAELSPRDSPLNFKPLLEPLSSGSSSVVEVSAPDVKQEPETWSEERPADIHSPPLLQPNIGKLVSAEGQALDSPPGAKTKIENGCPSKLECNGVSKVPHTRDDPNPPSTDSPSILDLCAGQQEQQQNDVAKHDKARFYDGSFSNPEEGLGQGESGLNNGSLSVEMESGGIKEIDEMDNHFALPKGGDSEKEENVLQEPGNGTQELVVDQECHSTGTVPNGTVLKTESFEQVVTKEKEVMDKDLVVESPQNERSHPNGLVEESGGDRPIRSPPALLKEDSITEEKEMEESKQECCEPNRGSETSMKLNNGRLQLVSAPYGGARPKQPVNLKLQIPRAFSGQVQNELGSTGRNKNLEAQCRAGGLESSCGGTESRAAQVNGETGDGSSGLHAPSENPDNDLQAGQQGALTRKPFSSLGEVAPVWVPDSQAPICMKCDVKFTFTKRRHHCRACGKVRPSFDLSLLPPSKGSRLAPWMRSERFWMKRERFWMKREVLDEEREVLDEEREVLDEEREVLDEEREVLDEEREVLDEEREVLDEEREVLDEEREVLDEEREVLDEEREVLDEEREVLDEEREVLDEEREVLDEEREVLDEEREVLDEEREVLDEEREVLDEEREVLDEEREVLDEEREVLDEEREVFCAVCCSLKCRLMYMDRKEARVCVTCHHTLTNAQAWERAGSSSSQSPNPNNPAEYCSTIPPLQQAQASGTLSSPPPTVMVPVGVLKQPGTEGSLSREQRRVWFADGILPNGETTDSSKGPAPNPNPNPVQPPAVSQISNKSSTNTHEVAHAPGAPVGSSVSLIPEDGLPPILISTGVKGGTGGHIADYAVEEKPSEVLLLQQLEEGGPEPLVFVLNANLLAMVKIVNYVNRKCWYVMSKGMHAVGQAEVVVLLQCLPDEKSIPKDIFSHFVQLYQEALAGNVLSHLSHSFFTQSFLGSKEHGGFLYITPTFQSLQDLLLPNPPFLFGILVQKWETPWAKVFPIRLMLRLGAEYRFYPCPLFSVRFRKPLFGETGHTIINLLADFRNFQYTLPVVRGMVVDMEVRKSCIKIPSNRYNELMKAMNKSNEHVLAMGACFNELADSHLVCVQNDDGNYQTQAISIHHQPRKVTGASFFVFSGALKASSGFLAKTSIVEDGVMVQITAETMEALRQALREMKDFTIVCGKADQEETQENVHIQWIEDDLHFNKGVISPIDGKSMESITSVKIFHGSEYKSNGKVIRWTEVFFLQSDDQPNGDPADHSRLTENVARAFCMALCPHLKLLKEDGMAKLGLRVTLDSDQGAGGNWATVGRRSRGGRRVRRQREKRKGKSVGLRIGTLNVGTMTGKGRELADMMERRKVDILCVQETRWKGSKARSIGAGFKLFYYGVDSKRNGVGVVLKEEFVRNVLEVKRVSDRVMSLKLEIEGVMLNVVSGYAPQVGCELEEKERFWSELDEVMESIPTGERVVIGADFNGHVGEGNTGDEEVMGKFGVERNLEGQMVVDFAKRIDMGVVNTYFQKREEHRVTYKSGGRRTQVDYILCRRGNLKEISDCKVVVGESVARQHRMVVCRMTLMVCKKKRSKIEKKTKWWKLKKEECCEEFRQKLRQALGGQVVLPDDWETTAEVIRETGRKVLGVSSGRRKEDKETWWWNEEVQDSIQRKRLAKKKWDMDRTEENRQEYKELQRRVKREVSKAKQKAYDELYTRLDTREGQKDLYRLARQRDRDGKDVQQVRVIKDRDGRVLTSEESVQRRWKEYFEELMNEENEREKRVEGVNSVEQKVDKIRKDEVRKALKRMKSGKAVGPDDIPMEVWKCLGEAAVEFLANLFNRVLESERMPEEWRRSVLVPIFKNKGDVQSCSNYRGIKLMSHTMKLWERVVEARLRKVVEICEQQYGFMPRKSTTDAVFALRILMEKYRDGQRELHCVFVDLEKAYDRVPREELWYCMRKSGIAEKYVRVVQDMYERSRTVVRCAVGQTEEFNVEVGLHQGSALSPFLFAIVMDQLSEEVRQESPWTMMFADDIVICSESREQVEENLERWRFALERRGMKVSGSKTEYMCVNEREGSGTVRLQGEEVKKVQEFKYLGSTVQSNGECGKEVGYLAGSNGQPLLPQYLSDLDSALIPVIHSGACQLSEGPVVMELIFYILEIIS</sequence>
<dbReference type="GO" id="GO:0008270">
    <property type="term" value="F:zinc ion binding"/>
    <property type="evidence" value="ECO:0007669"/>
    <property type="project" value="UniProtKB-KW"/>
</dbReference>
<dbReference type="GO" id="GO:0031901">
    <property type="term" value="C:early endosome membrane"/>
    <property type="evidence" value="ECO:0007669"/>
    <property type="project" value="TreeGrafter"/>
</dbReference>
<dbReference type="Pfam" id="PF01363">
    <property type="entry name" value="FYVE"/>
    <property type="match status" value="1"/>
</dbReference>
<feature type="compositionally biased region" description="Low complexity" evidence="7">
    <location>
        <begin position="761"/>
        <end position="772"/>
    </location>
</feature>
<dbReference type="PROSITE" id="PS50878">
    <property type="entry name" value="RT_POL"/>
    <property type="match status" value="1"/>
</dbReference>
<dbReference type="Proteomes" id="UP001274896">
    <property type="component" value="Unassembled WGS sequence"/>
</dbReference>
<keyword evidence="6" id="KW-0175">Coiled coil</keyword>
<keyword evidence="4" id="KW-0863">Zinc-finger</keyword>
<dbReference type="Gene3D" id="3.60.10.10">
    <property type="entry name" value="Endonuclease/exonuclease/phosphatase"/>
    <property type="match status" value="1"/>
</dbReference>
<evidence type="ECO:0000256" key="4">
    <source>
        <dbReference type="ARBA" id="ARBA00022771"/>
    </source>
</evidence>
<feature type="compositionally biased region" description="Low complexity" evidence="7">
    <location>
        <begin position="96"/>
        <end position="112"/>
    </location>
</feature>
<evidence type="ECO:0000256" key="2">
    <source>
        <dbReference type="ARBA" id="ARBA00012180"/>
    </source>
</evidence>
<dbReference type="SMART" id="SM01422">
    <property type="entry name" value="SARA"/>
    <property type="match status" value="1"/>
</dbReference>
<dbReference type="SMART" id="SM01421">
    <property type="entry name" value="DUF3480"/>
    <property type="match status" value="1"/>
</dbReference>
<name>A0AAE0UQ78_9TELE</name>
<dbReference type="Pfam" id="PF03372">
    <property type="entry name" value="Exo_endo_phos"/>
    <property type="match status" value="1"/>
</dbReference>
<keyword evidence="10" id="KW-1185">Reference proteome</keyword>
<dbReference type="SUPFAM" id="SSF57903">
    <property type="entry name" value="FYVE/PHD zinc finger"/>
    <property type="match status" value="1"/>
</dbReference>
<feature type="region of interest" description="Disordered" evidence="7">
    <location>
        <begin position="320"/>
        <end position="388"/>
    </location>
</feature>
<dbReference type="InterPro" id="IPR005135">
    <property type="entry name" value="Endo/exonuclease/phosphatase"/>
</dbReference>
<dbReference type="InterPro" id="IPR043502">
    <property type="entry name" value="DNA/RNA_pol_sf"/>
</dbReference>
<feature type="region of interest" description="Disordered" evidence="7">
    <location>
        <begin position="827"/>
        <end position="880"/>
    </location>
</feature>
<comment type="similarity">
    <text evidence="1">Belongs to the beta type-B retroviral polymerase family. HERV class-II K(HML-2) pol subfamily.</text>
</comment>
<dbReference type="Gene3D" id="3.30.70.270">
    <property type="match status" value="1"/>
</dbReference>
<dbReference type="InterPro" id="IPR037145">
    <property type="entry name" value="SARA_Smad-bd_sf"/>
</dbReference>
<feature type="compositionally biased region" description="Basic and acidic residues" evidence="7">
    <location>
        <begin position="356"/>
        <end position="376"/>
    </location>
</feature>
<feature type="domain" description="Reverse transcriptase" evidence="8">
    <location>
        <begin position="1890"/>
        <end position="2149"/>
    </location>
</feature>
<evidence type="ECO:0000313" key="10">
    <source>
        <dbReference type="Proteomes" id="UP001274896"/>
    </source>
</evidence>
<dbReference type="InterPro" id="IPR000477">
    <property type="entry name" value="RT_dom"/>
</dbReference>
<evidence type="ECO:0000313" key="9">
    <source>
        <dbReference type="EMBL" id="KAK3513588.1"/>
    </source>
</evidence>
<dbReference type="Pfam" id="PF11409">
    <property type="entry name" value="SARA"/>
    <property type="match status" value="1"/>
</dbReference>
<dbReference type="GO" id="GO:0001889">
    <property type="term" value="P:liver development"/>
    <property type="evidence" value="ECO:0007669"/>
    <property type="project" value="TreeGrafter"/>
</dbReference>
<dbReference type="InterPro" id="IPR013083">
    <property type="entry name" value="Znf_RING/FYVE/PHD"/>
</dbReference>
<dbReference type="Gene3D" id="4.10.720.10">
    <property type="entry name" value="Smad anchor for receptor activation, Smad-binding domain"/>
    <property type="match status" value="1"/>
</dbReference>
<dbReference type="Pfam" id="PF11979">
    <property type="entry name" value="SARA_C"/>
    <property type="match status" value="1"/>
</dbReference>
<dbReference type="EC" id="3.1.26.4" evidence="2"/>
<dbReference type="InterPro" id="IPR036691">
    <property type="entry name" value="Endo/exonu/phosph_ase_sf"/>
</dbReference>
<evidence type="ECO:0000259" key="8">
    <source>
        <dbReference type="PROSITE" id="PS50878"/>
    </source>
</evidence>
<feature type="compositionally biased region" description="Basic and acidic residues" evidence="7">
    <location>
        <begin position="320"/>
        <end position="335"/>
    </location>
</feature>
<dbReference type="InterPro" id="IPR022557">
    <property type="entry name" value="SARA-like_C"/>
</dbReference>
<feature type="compositionally biased region" description="Polar residues" evidence="7">
    <location>
        <begin position="855"/>
        <end position="866"/>
    </location>
</feature>
<dbReference type="EMBL" id="JAUCMX010000022">
    <property type="protein sequence ID" value="KAK3513588.1"/>
    <property type="molecule type" value="Genomic_DNA"/>
</dbReference>
<evidence type="ECO:0000256" key="5">
    <source>
        <dbReference type="ARBA" id="ARBA00022833"/>
    </source>
</evidence>
<dbReference type="PANTHER" id="PTHR46319">
    <property type="entry name" value="ZINC FINGER FYVE DOMAIN-CONTAINING PROTEIN"/>
    <property type="match status" value="1"/>
</dbReference>
<gene>
    <name evidence="9" type="ORF">QTP70_025366</name>
</gene>
<dbReference type="SUPFAM" id="SSF56672">
    <property type="entry name" value="DNA/RNA polymerases"/>
    <property type="match status" value="1"/>
</dbReference>
<keyword evidence="3" id="KW-0479">Metal-binding</keyword>
<organism evidence="9 10">
    <name type="scientific">Hemibagrus guttatus</name>
    <dbReference type="NCBI Taxonomy" id="175788"/>
    <lineage>
        <taxon>Eukaryota</taxon>
        <taxon>Metazoa</taxon>
        <taxon>Chordata</taxon>
        <taxon>Craniata</taxon>
        <taxon>Vertebrata</taxon>
        <taxon>Euteleostomi</taxon>
        <taxon>Actinopterygii</taxon>
        <taxon>Neopterygii</taxon>
        <taxon>Teleostei</taxon>
        <taxon>Ostariophysi</taxon>
        <taxon>Siluriformes</taxon>
        <taxon>Bagridae</taxon>
        <taxon>Hemibagrus</taxon>
    </lineage>
</organism>
<accession>A0AAE0UQ78</accession>
<comment type="caution">
    <text evidence="9">The sequence shown here is derived from an EMBL/GenBank/DDBJ whole genome shotgun (WGS) entry which is preliminary data.</text>
</comment>
<dbReference type="PANTHER" id="PTHR46319:SF2">
    <property type="entry name" value="ZINC FINGER FYVE DOMAIN-CONTAINING PROTEIN 9"/>
    <property type="match status" value="1"/>
</dbReference>
<dbReference type="SMART" id="SM00064">
    <property type="entry name" value="FYVE"/>
    <property type="match status" value="1"/>
</dbReference>
<dbReference type="InterPro" id="IPR000306">
    <property type="entry name" value="Znf_FYVE"/>
</dbReference>
<evidence type="ECO:0000256" key="3">
    <source>
        <dbReference type="ARBA" id="ARBA00022723"/>
    </source>
</evidence>
<dbReference type="GO" id="GO:0016197">
    <property type="term" value="P:endosomal transport"/>
    <property type="evidence" value="ECO:0007669"/>
    <property type="project" value="TreeGrafter"/>
</dbReference>
<evidence type="ECO:0000256" key="6">
    <source>
        <dbReference type="SAM" id="Coils"/>
    </source>
</evidence>
<proteinExistence type="inferred from homology"/>
<protein>
    <recommendedName>
        <fullName evidence="2">ribonuclease H</fullName>
        <ecNumber evidence="2">3.1.26.4</ecNumber>
    </recommendedName>
</protein>
<feature type="compositionally biased region" description="Basic and acidic residues" evidence="7">
    <location>
        <begin position="116"/>
        <end position="130"/>
    </location>
</feature>
<dbReference type="CDD" id="cd01650">
    <property type="entry name" value="RT_nLTR_like"/>
    <property type="match status" value="1"/>
</dbReference>
<dbReference type="SUPFAM" id="SSF56219">
    <property type="entry name" value="DNase I-like"/>
    <property type="match status" value="1"/>
</dbReference>
<feature type="region of interest" description="Disordered" evidence="7">
    <location>
        <begin position="756"/>
        <end position="777"/>
    </location>
</feature>
<dbReference type="CDD" id="cd09076">
    <property type="entry name" value="L1-EN"/>
    <property type="match status" value="1"/>
</dbReference>
<dbReference type="FunFam" id="4.10.720.10:FF:000001">
    <property type="entry name" value="Zinc finger, FYVE domain-containing 9a"/>
    <property type="match status" value="1"/>
</dbReference>
<reference evidence="9" key="1">
    <citation type="submission" date="2023-06" db="EMBL/GenBank/DDBJ databases">
        <title>Male Hemibagrus guttatus genome.</title>
        <authorList>
            <person name="Bian C."/>
        </authorList>
    </citation>
    <scope>NUCLEOTIDE SEQUENCE</scope>
    <source>
        <strain evidence="9">Male_cb2023</strain>
        <tissue evidence="9">Muscle</tissue>
    </source>
</reference>
<dbReference type="InterPro" id="IPR011011">
    <property type="entry name" value="Znf_FYVE_PHD"/>
</dbReference>
<evidence type="ECO:0000256" key="1">
    <source>
        <dbReference type="ARBA" id="ARBA00010879"/>
    </source>
</evidence>
<feature type="region of interest" description="Disordered" evidence="7">
    <location>
        <begin position="445"/>
        <end position="484"/>
    </location>
</feature>
<dbReference type="Gene3D" id="3.30.1360.220">
    <property type="entry name" value="Domain of unknown function (DUF3480), N-terminal subdomain"/>
    <property type="match status" value="1"/>
</dbReference>
<dbReference type="Gene3D" id="3.30.40.10">
    <property type="entry name" value="Zinc/RING finger domain, C3HC4 (zinc finger)"/>
    <property type="match status" value="1"/>
</dbReference>
<keyword evidence="5" id="KW-0862">Zinc</keyword>
<feature type="coiled-coil region" evidence="6">
    <location>
        <begin position="1724"/>
        <end position="1758"/>
    </location>
</feature>
<feature type="coiled-coil region" evidence="6">
    <location>
        <begin position="571"/>
        <end position="720"/>
    </location>
</feature>
<feature type="region of interest" description="Disordered" evidence="7">
    <location>
        <begin position="1"/>
        <end position="26"/>
    </location>
</feature>
<dbReference type="InterPro" id="IPR024608">
    <property type="entry name" value="SARA-like_SBD"/>
</dbReference>
<evidence type="ECO:0000256" key="7">
    <source>
        <dbReference type="SAM" id="MobiDB-lite"/>
    </source>
</evidence>